<dbReference type="AlphaFoldDB" id="A0A3P8CX69"/>
<gene>
    <name evidence="1" type="ORF">SMRZ_LOCUS10041</name>
</gene>
<evidence type="ECO:0000313" key="1">
    <source>
        <dbReference type="EMBL" id="VDO88732.1"/>
    </source>
</evidence>
<organism evidence="1 2">
    <name type="scientific">Schistosoma margrebowiei</name>
    <dbReference type="NCBI Taxonomy" id="48269"/>
    <lineage>
        <taxon>Eukaryota</taxon>
        <taxon>Metazoa</taxon>
        <taxon>Spiralia</taxon>
        <taxon>Lophotrochozoa</taxon>
        <taxon>Platyhelminthes</taxon>
        <taxon>Trematoda</taxon>
        <taxon>Digenea</taxon>
        <taxon>Strigeidida</taxon>
        <taxon>Schistosomatoidea</taxon>
        <taxon>Schistosomatidae</taxon>
        <taxon>Schistosoma</taxon>
    </lineage>
</organism>
<proteinExistence type="predicted"/>
<dbReference type="Proteomes" id="UP000277204">
    <property type="component" value="Unassembled WGS sequence"/>
</dbReference>
<accession>A0A3P8CX69</accession>
<reference evidence="1 2" key="1">
    <citation type="submission" date="2018-11" db="EMBL/GenBank/DDBJ databases">
        <authorList>
            <consortium name="Pathogen Informatics"/>
        </authorList>
    </citation>
    <scope>NUCLEOTIDE SEQUENCE [LARGE SCALE GENOMIC DNA]</scope>
    <source>
        <strain evidence="1 2">Zambia</strain>
    </source>
</reference>
<name>A0A3P8CX69_9TREM</name>
<dbReference type="EMBL" id="UZAI01005016">
    <property type="protein sequence ID" value="VDO88732.1"/>
    <property type="molecule type" value="Genomic_DNA"/>
</dbReference>
<evidence type="ECO:0000313" key="2">
    <source>
        <dbReference type="Proteomes" id="UP000277204"/>
    </source>
</evidence>
<sequence>MTDSSLVSTLGERLRLTLDSEAGVRARLVGVFDRERAELGVRARTFEVLRLVDLLRPRVTCK</sequence>
<protein>
    <submittedName>
        <fullName evidence="1">Uncharacterized protein</fullName>
    </submittedName>
</protein>
<keyword evidence="2" id="KW-1185">Reference proteome</keyword>